<reference evidence="11" key="1">
    <citation type="journal article" date="2019" name="Int. J. Syst. Evol. Microbiol.">
        <title>The Global Catalogue of Microorganisms (GCM) 10K type strain sequencing project: providing services to taxonomists for standard genome sequencing and annotation.</title>
        <authorList>
            <consortium name="The Broad Institute Genomics Platform"/>
            <consortium name="The Broad Institute Genome Sequencing Center for Infectious Disease"/>
            <person name="Wu L."/>
            <person name="Ma J."/>
        </authorList>
    </citation>
    <scope>NUCLEOTIDE SEQUENCE [LARGE SCALE GENOMIC DNA]</scope>
    <source>
        <strain evidence="11">CGMCC 4.7367</strain>
    </source>
</reference>
<dbReference type="PROSITE" id="PS01215">
    <property type="entry name" value="MRP"/>
    <property type="match status" value="1"/>
</dbReference>
<dbReference type="Pfam" id="PF01883">
    <property type="entry name" value="FeS_assembly_P"/>
    <property type="match status" value="1"/>
</dbReference>
<evidence type="ECO:0000256" key="3">
    <source>
        <dbReference type="ARBA" id="ARBA00022723"/>
    </source>
</evidence>
<evidence type="ECO:0000256" key="6">
    <source>
        <dbReference type="ARBA" id="ARBA00023004"/>
    </source>
</evidence>
<comment type="similarity">
    <text evidence="8">Belongs to the Mrp/NBP35 ATP-binding proteins family.</text>
</comment>
<dbReference type="InterPro" id="IPR044304">
    <property type="entry name" value="NUBPL-like"/>
</dbReference>
<dbReference type="InterPro" id="IPR034904">
    <property type="entry name" value="FSCA_dom_sf"/>
</dbReference>
<proteinExistence type="inferred from homology"/>
<keyword evidence="3 8" id="KW-0479">Metal-binding</keyword>
<dbReference type="HAMAP" id="MF_02040">
    <property type="entry name" value="Mrp_NBP35"/>
    <property type="match status" value="1"/>
</dbReference>
<evidence type="ECO:0000313" key="10">
    <source>
        <dbReference type="EMBL" id="GHH62169.1"/>
    </source>
</evidence>
<accession>A0ABQ3MWC4</accession>
<name>A0ABQ3MWC4_9PSEU</name>
<keyword evidence="7 8" id="KW-0411">Iron-sulfur</keyword>
<dbReference type="InterPro" id="IPR000808">
    <property type="entry name" value="Mrp-like_CS"/>
</dbReference>
<keyword evidence="5 8" id="KW-0067">ATP-binding</keyword>
<comment type="similarity">
    <text evidence="1">In the N-terminal section; belongs to the MIP18 family.</text>
</comment>
<sequence>MTTTQPLPTVDDVRKALAGVQDPEIRRPITEIGMVKDVEVGTDGAVVVGIFLTVAGCPMRDKITKDVTAAVEALDGVSSVRVDLDVMSDAQRTELRKTLRGGTEEPVIPFAQPGSLTRVYCVASGKGGVGKSSVTVNLAVAMAARGLSVGIVDADIYGHSIPRMLGADGRPTQVEKMIMPPQSHGVKVISIGMFTPGNTPVVWRGPMLHRALQQFLADVFWGDLDVLLIDLPPGTGDIAISVAQLVPNAEILVVTTPQQAAAEVAERAGSIALQTRQRVAGVIENMSWLEMPDGSRMEVFGNGGGAAVAESLTTAIGSDVPLLGQVPLDPRLRENGDSGTPIVQAVPDSAAAKVLTEVATKLSVRSRGLAGRLLNVSPAGR</sequence>
<dbReference type="Gene3D" id="3.40.50.300">
    <property type="entry name" value="P-loop containing nucleotide triphosphate hydrolases"/>
    <property type="match status" value="1"/>
</dbReference>
<dbReference type="Pfam" id="PF10609">
    <property type="entry name" value="ParA"/>
    <property type="match status" value="1"/>
</dbReference>
<comment type="caution">
    <text evidence="10">The sequence shown here is derived from an EMBL/GenBank/DDBJ whole genome shotgun (WGS) entry which is preliminary data.</text>
</comment>
<evidence type="ECO:0000256" key="5">
    <source>
        <dbReference type="ARBA" id="ARBA00022840"/>
    </source>
</evidence>
<dbReference type="InterPro" id="IPR002744">
    <property type="entry name" value="MIP18-like"/>
</dbReference>
<feature type="domain" description="MIP18 family-like" evidence="9">
    <location>
        <begin position="11"/>
        <end position="82"/>
    </location>
</feature>
<evidence type="ECO:0000259" key="9">
    <source>
        <dbReference type="Pfam" id="PF01883"/>
    </source>
</evidence>
<feature type="binding site" evidence="8">
    <location>
        <begin position="125"/>
        <end position="132"/>
    </location>
    <ligand>
        <name>ATP</name>
        <dbReference type="ChEBI" id="CHEBI:30616"/>
    </ligand>
</feature>
<gene>
    <name evidence="10" type="primary">mrp</name>
    <name evidence="10" type="ORF">GCM10017774_89560</name>
</gene>
<evidence type="ECO:0000256" key="8">
    <source>
        <dbReference type="HAMAP-Rule" id="MF_02040"/>
    </source>
</evidence>
<dbReference type="SUPFAM" id="SSF117916">
    <property type="entry name" value="Fe-S cluster assembly (FSCA) domain-like"/>
    <property type="match status" value="1"/>
</dbReference>
<dbReference type="InterPro" id="IPR027417">
    <property type="entry name" value="P-loop_NTPase"/>
</dbReference>
<comment type="similarity">
    <text evidence="2">In the C-terminal section; belongs to the Mrp/NBP35 ATP-binding proteins family.</text>
</comment>
<evidence type="ECO:0000256" key="2">
    <source>
        <dbReference type="ARBA" id="ARBA00008205"/>
    </source>
</evidence>
<evidence type="ECO:0000256" key="7">
    <source>
        <dbReference type="ARBA" id="ARBA00023014"/>
    </source>
</evidence>
<keyword evidence="4 8" id="KW-0547">Nucleotide-binding</keyword>
<keyword evidence="8" id="KW-0378">Hydrolase</keyword>
<dbReference type="CDD" id="cd02037">
    <property type="entry name" value="Mrp_NBP35"/>
    <property type="match status" value="1"/>
</dbReference>
<evidence type="ECO:0000313" key="11">
    <source>
        <dbReference type="Proteomes" id="UP000605568"/>
    </source>
</evidence>
<dbReference type="PANTHER" id="PTHR42961:SF2">
    <property type="entry name" value="IRON-SULFUR PROTEIN NUBPL"/>
    <property type="match status" value="1"/>
</dbReference>
<comment type="function">
    <text evidence="8">Binds and transfers iron-sulfur (Fe-S) clusters to target apoproteins. Can hydrolyze ATP.</text>
</comment>
<protein>
    <recommendedName>
        <fullName evidence="8">Iron-sulfur cluster carrier protein</fullName>
    </recommendedName>
</protein>
<dbReference type="SUPFAM" id="SSF52540">
    <property type="entry name" value="P-loop containing nucleoside triphosphate hydrolases"/>
    <property type="match status" value="1"/>
</dbReference>
<dbReference type="Gene3D" id="3.30.300.130">
    <property type="entry name" value="Fe-S cluster assembly (FSCA)"/>
    <property type="match status" value="1"/>
</dbReference>
<dbReference type="InterPro" id="IPR033756">
    <property type="entry name" value="YlxH/NBP35"/>
</dbReference>
<dbReference type="PANTHER" id="PTHR42961">
    <property type="entry name" value="IRON-SULFUR PROTEIN NUBPL"/>
    <property type="match status" value="1"/>
</dbReference>
<keyword evidence="6 8" id="KW-0408">Iron</keyword>
<dbReference type="InterPro" id="IPR019591">
    <property type="entry name" value="Mrp/NBP35_ATP-bd"/>
</dbReference>
<dbReference type="RefSeq" id="WP_191305519.1">
    <property type="nucleotide sequence ID" value="NZ_BNAR01000027.1"/>
</dbReference>
<organism evidence="10 11">
    <name type="scientific">Lentzea cavernae</name>
    <dbReference type="NCBI Taxonomy" id="2020703"/>
    <lineage>
        <taxon>Bacteria</taxon>
        <taxon>Bacillati</taxon>
        <taxon>Actinomycetota</taxon>
        <taxon>Actinomycetes</taxon>
        <taxon>Pseudonocardiales</taxon>
        <taxon>Pseudonocardiaceae</taxon>
        <taxon>Lentzea</taxon>
    </lineage>
</organism>
<evidence type="ECO:0000256" key="4">
    <source>
        <dbReference type="ARBA" id="ARBA00022741"/>
    </source>
</evidence>
<dbReference type="EMBL" id="BNAR01000027">
    <property type="protein sequence ID" value="GHH62169.1"/>
    <property type="molecule type" value="Genomic_DNA"/>
</dbReference>
<evidence type="ECO:0000256" key="1">
    <source>
        <dbReference type="ARBA" id="ARBA00007352"/>
    </source>
</evidence>
<comment type="subunit">
    <text evidence="8">Homodimer.</text>
</comment>
<dbReference type="Proteomes" id="UP000605568">
    <property type="component" value="Unassembled WGS sequence"/>
</dbReference>
<keyword evidence="11" id="KW-1185">Reference proteome</keyword>